<keyword evidence="3" id="KW-0328">Glycosyltransferase</keyword>
<evidence type="ECO:0000256" key="2">
    <source>
        <dbReference type="ARBA" id="ARBA00006739"/>
    </source>
</evidence>
<name>A0A850PYE1_9MYCO</name>
<protein>
    <recommendedName>
        <fullName evidence="6">Galactosyltransferase C-terminal domain-containing protein</fullName>
    </recommendedName>
</protein>
<dbReference type="AlphaFoldDB" id="A0A850PYE1"/>
<dbReference type="InterPro" id="IPR029044">
    <property type="entry name" value="Nucleotide-diphossugar_trans"/>
</dbReference>
<proteinExistence type="inferred from homology"/>
<sequence>MNTAVITVVHGRASHLENQLRGLQRSHRVPDQHVIVAIEDPTVPETVADCGAVASVVRCEATGAHLPVANARNIGARNAISRGAELLVFLDVDCIPGADLIGRYREVAAQHEHRRAVLCGTVTYLPPAGRGGYDIASLDRHRSPHPARPAPPDGAVLNSTTYELFWSLSFAVTTSTWQRIGGFWSGYRGYGAEDTDFGQRAAALGIPMRWIGGAHAFHQHHPVSDPPVEHLVDIVRNATLFHQRWGWWPMTGWLDQFENLALIYRDQQGRPHLRSDPTLSAPCTSLSTTHACCTSGGHPASRGNHCDSGCSERFHGGREAHVEIPEGTLMREISRGMGPLSIDDDVAKARMFHLAQGVLVGLRRCAPEVVIGELIDAAQEFGVSPFVLARALVTAAAGGATTGIDAEAAMAVRRRWGDMLNYDESR</sequence>
<evidence type="ECO:0000256" key="3">
    <source>
        <dbReference type="ARBA" id="ARBA00022676"/>
    </source>
</evidence>
<dbReference type="Gene3D" id="3.90.550.10">
    <property type="entry name" value="Spore Coat Polysaccharide Biosynthesis Protein SpsA, Chain A"/>
    <property type="match status" value="1"/>
</dbReference>
<keyword evidence="8" id="KW-1185">Reference proteome</keyword>
<evidence type="ECO:0000256" key="4">
    <source>
        <dbReference type="ARBA" id="ARBA00022679"/>
    </source>
</evidence>
<evidence type="ECO:0000313" key="8">
    <source>
        <dbReference type="Proteomes" id="UP000570517"/>
    </source>
</evidence>
<dbReference type="Proteomes" id="UP000570517">
    <property type="component" value="Unassembled WGS sequence"/>
</dbReference>
<dbReference type="SUPFAM" id="SSF53448">
    <property type="entry name" value="Nucleotide-diphospho-sugar transferases"/>
    <property type="match status" value="1"/>
</dbReference>
<dbReference type="InterPro" id="IPR027791">
    <property type="entry name" value="Galactosyl_T_C"/>
</dbReference>
<accession>A0A850PYE1</accession>
<dbReference type="CDD" id="cd00761">
    <property type="entry name" value="Glyco_tranf_GTA_type"/>
    <property type="match status" value="1"/>
</dbReference>
<feature type="domain" description="Galactosyltransferase C-terminal" evidence="6">
    <location>
        <begin position="162"/>
        <end position="211"/>
    </location>
</feature>
<evidence type="ECO:0000256" key="1">
    <source>
        <dbReference type="ARBA" id="ARBA00004776"/>
    </source>
</evidence>
<keyword evidence="5" id="KW-0961">Cell wall biogenesis/degradation</keyword>
<evidence type="ECO:0000259" key="6">
    <source>
        <dbReference type="Pfam" id="PF02709"/>
    </source>
</evidence>
<comment type="similarity">
    <text evidence="2">Belongs to the glycosyltransferase 2 family.</text>
</comment>
<dbReference type="GO" id="GO:0071555">
    <property type="term" value="P:cell wall organization"/>
    <property type="evidence" value="ECO:0007669"/>
    <property type="project" value="UniProtKB-KW"/>
</dbReference>
<evidence type="ECO:0000313" key="7">
    <source>
        <dbReference type="EMBL" id="NVN52516.1"/>
    </source>
</evidence>
<evidence type="ECO:0000256" key="5">
    <source>
        <dbReference type="ARBA" id="ARBA00023316"/>
    </source>
</evidence>
<comment type="pathway">
    <text evidence="1">Cell wall biogenesis; cell wall polysaccharide biosynthesis.</text>
</comment>
<dbReference type="EMBL" id="JABFYL010000045">
    <property type="protein sequence ID" value="NVN52516.1"/>
    <property type="molecule type" value="Genomic_DNA"/>
</dbReference>
<comment type="caution">
    <text evidence="7">The sequence shown here is derived from an EMBL/GenBank/DDBJ whole genome shotgun (WGS) entry which is preliminary data.</text>
</comment>
<dbReference type="PANTHER" id="PTHR43179:SF12">
    <property type="entry name" value="GALACTOFURANOSYLTRANSFERASE GLFT2"/>
    <property type="match status" value="1"/>
</dbReference>
<dbReference type="PANTHER" id="PTHR43179">
    <property type="entry name" value="RHAMNOSYLTRANSFERASE WBBL"/>
    <property type="match status" value="1"/>
</dbReference>
<dbReference type="Pfam" id="PF02709">
    <property type="entry name" value="Glyco_transf_7C"/>
    <property type="match status" value="1"/>
</dbReference>
<dbReference type="GO" id="GO:0016757">
    <property type="term" value="F:glycosyltransferase activity"/>
    <property type="evidence" value="ECO:0007669"/>
    <property type="project" value="UniProtKB-KW"/>
</dbReference>
<keyword evidence="4" id="KW-0808">Transferase</keyword>
<gene>
    <name evidence="7" type="ORF">HLY00_4222</name>
</gene>
<reference evidence="7 8" key="1">
    <citation type="submission" date="2020-05" db="EMBL/GenBank/DDBJ databases">
        <title>Draft genome sequence of Mycobacterium hippocampi DL, isolated from European seabass, Dicentrarchus labrax, reared in fish farms.</title>
        <authorList>
            <person name="Stathopoulou P."/>
            <person name="Asimakis E."/>
            <person name="Tzokas K."/>
            <person name="Batargias C."/>
            <person name="Tsiamis G."/>
        </authorList>
    </citation>
    <scope>NUCLEOTIDE SEQUENCE [LARGE SCALE GENOMIC DNA]</scope>
    <source>
        <strain evidence="7 8">DL</strain>
    </source>
</reference>
<organism evidence="7 8">
    <name type="scientific">Mycolicibacterium hippocampi</name>
    <dbReference type="NCBI Taxonomy" id="659824"/>
    <lineage>
        <taxon>Bacteria</taxon>
        <taxon>Bacillati</taxon>
        <taxon>Actinomycetota</taxon>
        <taxon>Actinomycetes</taxon>
        <taxon>Mycobacteriales</taxon>
        <taxon>Mycobacteriaceae</taxon>
        <taxon>Mycolicibacterium</taxon>
    </lineage>
</organism>